<organism evidence="2">
    <name type="scientific">Anthurium amnicola</name>
    <dbReference type="NCBI Taxonomy" id="1678845"/>
    <lineage>
        <taxon>Eukaryota</taxon>
        <taxon>Viridiplantae</taxon>
        <taxon>Streptophyta</taxon>
        <taxon>Embryophyta</taxon>
        <taxon>Tracheophyta</taxon>
        <taxon>Spermatophyta</taxon>
        <taxon>Magnoliopsida</taxon>
        <taxon>Liliopsida</taxon>
        <taxon>Araceae</taxon>
        <taxon>Pothoideae</taxon>
        <taxon>Potheae</taxon>
        <taxon>Anthurium</taxon>
    </lineage>
</organism>
<proteinExistence type="predicted"/>
<dbReference type="AlphaFoldDB" id="A0A1D1YYB5"/>
<reference evidence="2" key="1">
    <citation type="submission" date="2015-07" db="EMBL/GenBank/DDBJ databases">
        <title>Transcriptome Assembly of Anthurium amnicola.</title>
        <authorList>
            <person name="Suzuki J."/>
        </authorList>
    </citation>
    <scope>NUCLEOTIDE SEQUENCE</scope>
</reference>
<feature type="region of interest" description="Disordered" evidence="1">
    <location>
        <begin position="9"/>
        <end position="28"/>
    </location>
</feature>
<feature type="non-terminal residue" evidence="2">
    <location>
        <position position="107"/>
    </location>
</feature>
<feature type="compositionally biased region" description="Basic and acidic residues" evidence="1">
    <location>
        <begin position="94"/>
        <end position="107"/>
    </location>
</feature>
<keyword evidence="2" id="KW-0413">Isomerase</keyword>
<evidence type="ECO:0000256" key="1">
    <source>
        <dbReference type="SAM" id="MobiDB-lite"/>
    </source>
</evidence>
<gene>
    <name evidence="2" type="primary">parC_2</name>
    <name evidence="2" type="ORF">g.70198</name>
</gene>
<feature type="non-terminal residue" evidence="2">
    <location>
        <position position="1"/>
    </location>
</feature>
<name>A0A1D1YYB5_9ARAE</name>
<accession>A0A1D1YYB5</accession>
<feature type="region of interest" description="Disordered" evidence="1">
    <location>
        <begin position="84"/>
        <end position="107"/>
    </location>
</feature>
<protein>
    <submittedName>
        <fullName evidence="2">DNA topoisomerase 4 subunit A</fullName>
    </submittedName>
</protein>
<sequence>KLVWMTWVVGPEPDGRPTPGGDGDGVPLDGVEEVEGGAVGAGVEVADALPNREEVEAVEVDGVVLRRDQPRVLQHHLHRLVVPNTQRHRRHHKGDVVHVGHHPDATR</sequence>
<dbReference type="GO" id="GO:0016853">
    <property type="term" value="F:isomerase activity"/>
    <property type="evidence" value="ECO:0007669"/>
    <property type="project" value="UniProtKB-KW"/>
</dbReference>
<evidence type="ECO:0000313" key="2">
    <source>
        <dbReference type="EMBL" id="JAT59647.1"/>
    </source>
</evidence>
<dbReference type="EMBL" id="GDJX01008289">
    <property type="protein sequence ID" value="JAT59647.1"/>
    <property type="molecule type" value="Transcribed_RNA"/>
</dbReference>